<accession>A0ABN0AGX3</accession>
<evidence type="ECO:0000313" key="1">
    <source>
        <dbReference type="EMBL" id="EFG82087.1"/>
    </source>
</evidence>
<name>A0ABN0AGX3_CORAM</name>
<protein>
    <submittedName>
        <fullName evidence="1">Uncharacterized protein</fullName>
    </submittedName>
</protein>
<reference evidence="1 2" key="1">
    <citation type="submission" date="2010-04" db="EMBL/GenBank/DDBJ databases">
        <authorList>
            <person name="Weinstock G."/>
            <person name="Sodergren E."/>
            <person name="Clifton S."/>
            <person name="Fulton L."/>
            <person name="Fulton B."/>
            <person name="Courtney L."/>
            <person name="Fronick C."/>
            <person name="Harrison M."/>
            <person name="Strong C."/>
            <person name="Farmer C."/>
            <person name="Delahaunty K."/>
            <person name="Markovic C."/>
            <person name="Hall O."/>
            <person name="Minx P."/>
            <person name="Tomlinson C."/>
            <person name="Mitreva M."/>
            <person name="Hou S."/>
            <person name="Wollam A."/>
            <person name="Pepin K.H."/>
            <person name="Johnson M."/>
            <person name="Bhonagiri V."/>
            <person name="Zhang X."/>
            <person name="Suruliraj S."/>
            <person name="Warren W."/>
            <person name="Chinwalla A."/>
            <person name="Mardis E.R."/>
            <person name="Wilson R.K."/>
        </authorList>
    </citation>
    <scope>NUCLEOTIDE SEQUENCE [LARGE SCALE GENOMIC DNA]</scope>
    <source>
        <strain evidence="1 2">DSM 20306</strain>
    </source>
</reference>
<dbReference type="Proteomes" id="UP000006015">
    <property type="component" value="Unassembled WGS sequence"/>
</dbReference>
<organism evidence="1 2">
    <name type="scientific">Corynebacterium ammoniagenes DSM 20306</name>
    <dbReference type="NCBI Taxonomy" id="649754"/>
    <lineage>
        <taxon>Bacteria</taxon>
        <taxon>Bacillati</taxon>
        <taxon>Actinomycetota</taxon>
        <taxon>Actinomycetes</taxon>
        <taxon>Mycobacteriales</taxon>
        <taxon>Corynebacteriaceae</taxon>
        <taxon>Corynebacterium</taxon>
    </lineage>
</organism>
<evidence type="ECO:0000313" key="2">
    <source>
        <dbReference type="Proteomes" id="UP000006015"/>
    </source>
</evidence>
<keyword evidence="2" id="KW-1185">Reference proteome</keyword>
<sequence length="47" mass="5215">MILVPAQRSNISQDREPHAFWDGKRASVLVDALCDGSCRTVMARAEL</sequence>
<comment type="caution">
    <text evidence="1">The sequence shown here is derived from an EMBL/GenBank/DDBJ whole genome shotgun (WGS) entry which is preliminary data.</text>
</comment>
<dbReference type="EMBL" id="ADNS01000004">
    <property type="protein sequence ID" value="EFG82087.1"/>
    <property type="molecule type" value="Genomic_DNA"/>
</dbReference>
<gene>
    <name evidence="1" type="ORF">HMPREF0281_00794</name>
</gene>
<proteinExistence type="predicted"/>